<name>A0A4Y9YN86_9AGAM</name>
<comment type="caution">
    <text evidence="1">The sequence shown here is derived from an EMBL/GenBank/DDBJ whole genome shotgun (WGS) entry which is preliminary data.</text>
</comment>
<dbReference type="OrthoDB" id="2827579at2759"/>
<dbReference type="AlphaFoldDB" id="A0A4Y9YN86"/>
<sequence length="271" mass="30443">MASENGHIQVAAEHVQVDSRVLEKKWVVAGFLRAPLSETVLQKFEDEFAKAREVTDWYAVQIDRTVRPSASPLLYAPDHDYDLCALCLAHFSSSATQYNPYFFVILDARTANDGTAILVYNELLDNPPWEMRITPATTSLFIVNQVIYNMTIEEEGSDLPDDPEEAATWAYDVPSDFSEMHNDVRVPLSKFERIDSDGAAVPEGFVKFKIEDVTTIVPEYPSGPVELLWFGQPPAEEVLLECIEQDRDEAVKVKVVTFQTGPNALAERVRA</sequence>
<organism evidence="1 2">
    <name type="scientific">Dentipellis fragilis</name>
    <dbReference type="NCBI Taxonomy" id="205917"/>
    <lineage>
        <taxon>Eukaryota</taxon>
        <taxon>Fungi</taxon>
        <taxon>Dikarya</taxon>
        <taxon>Basidiomycota</taxon>
        <taxon>Agaricomycotina</taxon>
        <taxon>Agaricomycetes</taxon>
        <taxon>Russulales</taxon>
        <taxon>Hericiaceae</taxon>
        <taxon>Dentipellis</taxon>
    </lineage>
</organism>
<evidence type="ECO:0000313" key="1">
    <source>
        <dbReference type="EMBL" id="TFY63268.1"/>
    </source>
</evidence>
<proteinExistence type="predicted"/>
<protein>
    <submittedName>
        <fullName evidence="1">Uncharacterized protein</fullName>
    </submittedName>
</protein>
<dbReference type="Proteomes" id="UP000298327">
    <property type="component" value="Unassembled WGS sequence"/>
</dbReference>
<reference evidence="1 2" key="1">
    <citation type="submission" date="2019-02" db="EMBL/GenBank/DDBJ databases">
        <title>Genome sequencing of the rare red list fungi Dentipellis fragilis.</title>
        <authorList>
            <person name="Buettner E."/>
            <person name="Kellner H."/>
        </authorList>
    </citation>
    <scope>NUCLEOTIDE SEQUENCE [LARGE SCALE GENOMIC DNA]</scope>
    <source>
        <strain evidence="1 2">DSM 105465</strain>
    </source>
</reference>
<keyword evidence="2" id="KW-1185">Reference proteome</keyword>
<accession>A0A4Y9YN86</accession>
<gene>
    <name evidence="1" type="ORF">EVG20_g6385</name>
</gene>
<evidence type="ECO:0000313" key="2">
    <source>
        <dbReference type="Proteomes" id="UP000298327"/>
    </source>
</evidence>
<dbReference type="EMBL" id="SEOQ01000424">
    <property type="protein sequence ID" value="TFY63268.1"/>
    <property type="molecule type" value="Genomic_DNA"/>
</dbReference>